<evidence type="ECO:0000313" key="2">
    <source>
        <dbReference type="Proteomes" id="UP000078543"/>
    </source>
</evidence>
<dbReference type="AlphaFoldDB" id="A0A178MZZ5"/>
<proteinExistence type="predicted"/>
<protein>
    <submittedName>
        <fullName evidence="1">Uncharacterized protein</fullName>
    </submittedName>
</protein>
<dbReference type="EMBL" id="LWQU01000013">
    <property type="protein sequence ID" value="OAN66485.1"/>
    <property type="molecule type" value="Genomic_DNA"/>
</dbReference>
<gene>
    <name evidence="1" type="ORF">A6A05_18450</name>
</gene>
<organism evidence="1 2">
    <name type="scientific">Magnetospirillum moscoviense</name>
    <dbReference type="NCBI Taxonomy" id="1437059"/>
    <lineage>
        <taxon>Bacteria</taxon>
        <taxon>Pseudomonadati</taxon>
        <taxon>Pseudomonadota</taxon>
        <taxon>Alphaproteobacteria</taxon>
        <taxon>Rhodospirillales</taxon>
        <taxon>Rhodospirillaceae</taxon>
        <taxon>Magnetospirillum</taxon>
    </lineage>
</organism>
<dbReference type="Proteomes" id="UP000078543">
    <property type="component" value="Unassembled WGS sequence"/>
</dbReference>
<sequence length="158" mass="17744">MRDRLLHRLRSLMARSVANGATPEEELVAARMTAKVMAQLDAMAGIAPLPEAKAEHIRAERDSREYQQLLEKNTTESLFKAAVQELALEHVNRVAPPRKRLPGEQMERVGIVPLLEPYLAMVLAAGNNRLSLDILRRTIEELVYDGQLPPYLDIPASR</sequence>
<dbReference type="RefSeq" id="WP_068496540.1">
    <property type="nucleotide sequence ID" value="NZ_LWQU01000013.1"/>
</dbReference>
<comment type="caution">
    <text evidence="1">The sequence shown here is derived from an EMBL/GenBank/DDBJ whole genome shotgun (WGS) entry which is preliminary data.</text>
</comment>
<keyword evidence="2" id="KW-1185">Reference proteome</keyword>
<dbReference type="OrthoDB" id="119951at2"/>
<accession>A0A178MZZ5</accession>
<reference evidence="1 2" key="1">
    <citation type="submission" date="2016-04" db="EMBL/GenBank/DDBJ databases">
        <title>Draft genome sequence of freshwater magnetotactic bacteria Magnetospirillum marisnigri SP-1 and Magnetospirillum moscoviense BB-1.</title>
        <authorList>
            <person name="Koziaeva V."/>
            <person name="Dziuba M.V."/>
            <person name="Ivanov T.M."/>
            <person name="Kuznetsov B."/>
            <person name="Grouzdev D.S."/>
        </authorList>
    </citation>
    <scope>NUCLEOTIDE SEQUENCE [LARGE SCALE GENOMIC DNA]</scope>
    <source>
        <strain evidence="1 2">BB-1</strain>
    </source>
</reference>
<name>A0A178MZZ5_9PROT</name>
<evidence type="ECO:0000313" key="1">
    <source>
        <dbReference type="EMBL" id="OAN66485.1"/>
    </source>
</evidence>